<accession>A0A7E4VAC0</accession>
<evidence type="ECO:0000256" key="6">
    <source>
        <dbReference type="ARBA" id="ARBA00035113"/>
    </source>
</evidence>
<dbReference type="PANTHER" id="PTHR22938">
    <property type="entry name" value="ZINC FINGER PROTEIN 598"/>
    <property type="match status" value="1"/>
</dbReference>
<dbReference type="CDD" id="cd16615">
    <property type="entry name" value="RING-HC_ZNF598"/>
    <property type="match status" value="1"/>
</dbReference>
<dbReference type="PROSITE" id="PS50089">
    <property type="entry name" value="ZF_RING_2"/>
    <property type="match status" value="1"/>
</dbReference>
<comment type="similarity">
    <text evidence="6">Belongs to the ZNF598/HEL2 family.</text>
</comment>
<dbReference type="PANTHER" id="PTHR22938:SF0">
    <property type="entry name" value="E3 UBIQUITIN-PROTEIN LIGASE ZNF598"/>
    <property type="match status" value="1"/>
</dbReference>
<organism evidence="10 11">
    <name type="scientific">Panagrellus redivivus</name>
    <name type="common">Microworm</name>
    <dbReference type="NCBI Taxonomy" id="6233"/>
    <lineage>
        <taxon>Eukaryota</taxon>
        <taxon>Metazoa</taxon>
        <taxon>Ecdysozoa</taxon>
        <taxon>Nematoda</taxon>
        <taxon>Chromadorea</taxon>
        <taxon>Rhabditida</taxon>
        <taxon>Tylenchina</taxon>
        <taxon>Panagrolaimomorpha</taxon>
        <taxon>Panagrolaimoidea</taxon>
        <taxon>Panagrolaimidae</taxon>
        <taxon>Panagrellus</taxon>
    </lineage>
</organism>
<evidence type="ECO:0000256" key="3">
    <source>
        <dbReference type="ARBA" id="ARBA00012483"/>
    </source>
</evidence>
<dbReference type="GO" id="GO:0061630">
    <property type="term" value="F:ubiquitin protein ligase activity"/>
    <property type="evidence" value="ECO:0007669"/>
    <property type="project" value="UniProtKB-EC"/>
</dbReference>
<feature type="compositionally biased region" description="Polar residues" evidence="8">
    <location>
        <begin position="892"/>
        <end position="902"/>
    </location>
</feature>
<evidence type="ECO:0000313" key="11">
    <source>
        <dbReference type="WBParaSite" id="Pan_g18565.t1"/>
    </source>
</evidence>
<dbReference type="Proteomes" id="UP000492821">
    <property type="component" value="Unassembled WGS sequence"/>
</dbReference>
<keyword evidence="10" id="KW-1185">Reference proteome</keyword>
<dbReference type="InterPro" id="IPR041888">
    <property type="entry name" value="RING-HC_ZNF598/HEL2"/>
</dbReference>
<feature type="compositionally biased region" description="Pro residues" evidence="8">
    <location>
        <begin position="840"/>
        <end position="853"/>
    </location>
</feature>
<dbReference type="GO" id="GO:0072344">
    <property type="term" value="P:rescue of stalled ribosome"/>
    <property type="evidence" value="ECO:0007669"/>
    <property type="project" value="InterPro"/>
</dbReference>
<dbReference type="SUPFAM" id="SSF57850">
    <property type="entry name" value="RING/U-box"/>
    <property type="match status" value="1"/>
</dbReference>
<feature type="region of interest" description="Disordered" evidence="8">
    <location>
        <begin position="81"/>
        <end position="231"/>
    </location>
</feature>
<evidence type="ECO:0000313" key="10">
    <source>
        <dbReference type="Proteomes" id="UP000492821"/>
    </source>
</evidence>
<feature type="compositionally biased region" description="Polar residues" evidence="8">
    <location>
        <begin position="786"/>
        <end position="800"/>
    </location>
</feature>
<dbReference type="EC" id="2.3.2.27" evidence="3"/>
<keyword evidence="4 7" id="KW-0479">Metal-binding</keyword>
<evidence type="ECO:0000259" key="9">
    <source>
        <dbReference type="PROSITE" id="PS50089"/>
    </source>
</evidence>
<dbReference type="GO" id="GO:0043022">
    <property type="term" value="F:ribosome binding"/>
    <property type="evidence" value="ECO:0007669"/>
    <property type="project" value="TreeGrafter"/>
</dbReference>
<feature type="region of interest" description="Disordered" evidence="8">
    <location>
        <begin position="598"/>
        <end position="703"/>
    </location>
</feature>
<dbReference type="GO" id="GO:0008270">
    <property type="term" value="F:zinc ion binding"/>
    <property type="evidence" value="ECO:0007669"/>
    <property type="project" value="UniProtKB-KW"/>
</dbReference>
<feature type="compositionally biased region" description="Gly residues" evidence="8">
    <location>
        <begin position="115"/>
        <end position="137"/>
    </location>
</feature>
<evidence type="ECO:0000256" key="2">
    <source>
        <dbReference type="ARBA" id="ARBA00004906"/>
    </source>
</evidence>
<feature type="compositionally biased region" description="Gly residues" evidence="8">
    <location>
        <begin position="200"/>
        <end position="219"/>
    </location>
</feature>
<evidence type="ECO:0000256" key="1">
    <source>
        <dbReference type="ARBA" id="ARBA00000900"/>
    </source>
</evidence>
<feature type="compositionally biased region" description="Pro residues" evidence="8">
    <location>
        <begin position="539"/>
        <end position="548"/>
    </location>
</feature>
<keyword evidence="4 7" id="KW-0863">Zinc-finger</keyword>
<evidence type="ECO:0000256" key="5">
    <source>
        <dbReference type="ARBA" id="ARBA00022833"/>
    </source>
</evidence>
<comment type="catalytic activity">
    <reaction evidence="1">
        <text>S-ubiquitinyl-[E2 ubiquitin-conjugating enzyme]-L-cysteine + [acceptor protein]-L-lysine = [E2 ubiquitin-conjugating enzyme]-L-cysteine + N(6)-ubiquitinyl-[acceptor protein]-L-lysine.</text>
        <dbReference type="EC" id="2.3.2.27"/>
    </reaction>
</comment>
<dbReference type="WBParaSite" id="Pan_g18565.t1">
    <property type="protein sequence ID" value="Pan_g18565.t1"/>
    <property type="gene ID" value="Pan_g18565"/>
</dbReference>
<dbReference type="InterPro" id="IPR044288">
    <property type="entry name" value="ZNF598/HEL2"/>
</dbReference>
<sequence length="918" mass="98660">MTPTTTAQSTQTASQQAYSQSGWCVQHCERSTLSCCTILSHFRLNFAKSLSTSTYFWLYIQRLFGAILLSIVAVEGAKATTSTMAETQPSATKTTTEGSNRNPNRRRHNNQNNTGGAGGGSGQNQGSVAAGGGGSQRGGDPRQNNGPAGSHNHGNGAAGGGQRGGGGQNQNAGGNGGQRGGEGANPRQNNGGGGRRRGGNGEQGGGGRRGGGYQGGPGRRQGKQEPQVIKHRKDHAGIAFEGNVSDCHICCQPSDVFGVGQCLHPVCIECCIRMRILSDNKSCPQCRSPIETLYIVSAPTDWDTFNIPSNPLTNPDTNKYCLMFENAYTMRVYDSYLAHSCQICAKKGDSIEFPTFGALRHHTAQVHDRQFCTICCDHLNVLSKDRVTYSKDEYERHLRGADREASGHKGHPKCLFCELRFYDEEHQYRHMRQQYYFCQICEIDGGGNFFYPKIEQLRGHYRNKHHPCLEGECRDLGIVFRSDVELGVHRAAEHGSSKRNVNINFQFSNGHMGNRVPRNGGGREPRATGANSEPVAAAPAPPPPPPQPTVIIPSAQSPFVNLVPSRFNTRTNASDFPTLPTAPPTRPAIPTNWRQEVQAMRRPATQAGASRPAATLNSAEHFPSLGGGPRRPATASNTPDQFPSLGGGSSSSSSSKKPGNAANPWAKGQPAASLFAQPKVRLVKNNPEPSRKKVIPTPDIWPEGMRERVEAKMKGLPDPGPKEEVPLDPLFRVEAAKKAKRAAAKKKGVATASALTNDEEPNLVTKTKFNHLRDQVDSSDDESNKAGPSSSARPQLSRTADNFVRIDAAPTLRSVAASIGTKSTPTNTPKPEEPAKPKTSPKPKPDAPLPSDPTPAEAARLPAPSVDDLPSHPSLVELARMATSYWPFGRSTDGSETNSNVQKKPATAWSTGPPPGFN</sequence>
<keyword evidence="5" id="KW-0862">Zinc</keyword>
<dbReference type="AlphaFoldDB" id="A0A7E4VAC0"/>
<feature type="region of interest" description="Disordered" evidence="8">
    <location>
        <begin position="744"/>
        <end position="875"/>
    </location>
</feature>
<feature type="region of interest" description="Disordered" evidence="8">
    <location>
        <begin position="507"/>
        <end position="553"/>
    </location>
</feature>
<feature type="domain" description="RING-type" evidence="9">
    <location>
        <begin position="247"/>
        <end position="287"/>
    </location>
</feature>
<dbReference type="SMART" id="SM00355">
    <property type="entry name" value="ZnF_C2H2"/>
    <property type="match status" value="4"/>
</dbReference>
<dbReference type="GO" id="GO:0016567">
    <property type="term" value="P:protein ubiquitination"/>
    <property type="evidence" value="ECO:0007669"/>
    <property type="project" value="TreeGrafter"/>
</dbReference>
<feature type="compositionally biased region" description="Low complexity" evidence="8">
    <location>
        <begin position="144"/>
        <end position="155"/>
    </location>
</feature>
<dbReference type="InterPro" id="IPR013087">
    <property type="entry name" value="Znf_C2H2_type"/>
</dbReference>
<protein>
    <recommendedName>
        <fullName evidence="3">RING-type E3 ubiquitin transferase</fullName>
        <ecNumber evidence="3">2.3.2.27</ecNumber>
    </recommendedName>
</protein>
<reference evidence="11" key="2">
    <citation type="submission" date="2020-10" db="UniProtKB">
        <authorList>
            <consortium name="WormBaseParasite"/>
        </authorList>
    </citation>
    <scope>IDENTIFICATION</scope>
</reference>
<dbReference type="Pfam" id="PF25447">
    <property type="entry name" value="RING_ZNF598"/>
    <property type="match status" value="1"/>
</dbReference>
<feature type="compositionally biased region" description="Gly residues" evidence="8">
    <location>
        <begin position="156"/>
        <end position="183"/>
    </location>
</feature>
<feature type="compositionally biased region" description="Polar residues" evidence="8">
    <location>
        <begin position="81"/>
        <end position="99"/>
    </location>
</feature>
<name>A0A7E4VAC0_PANRE</name>
<evidence type="ECO:0000256" key="7">
    <source>
        <dbReference type="PROSITE-ProRule" id="PRU00175"/>
    </source>
</evidence>
<proteinExistence type="inferred from homology"/>
<feature type="region of interest" description="Disordered" evidence="8">
    <location>
        <begin position="887"/>
        <end position="918"/>
    </location>
</feature>
<comment type="pathway">
    <text evidence="2">Protein modification; protein ubiquitination.</text>
</comment>
<reference evidence="10" key="1">
    <citation type="journal article" date="2013" name="Genetics">
        <title>The draft genome and transcriptome of Panagrellus redivivus are shaped by the harsh demands of a free-living lifestyle.</title>
        <authorList>
            <person name="Srinivasan J."/>
            <person name="Dillman A.R."/>
            <person name="Macchietto M.G."/>
            <person name="Heikkinen L."/>
            <person name="Lakso M."/>
            <person name="Fracchia K.M."/>
            <person name="Antoshechkin I."/>
            <person name="Mortazavi A."/>
            <person name="Wong G."/>
            <person name="Sternberg P.W."/>
        </authorList>
    </citation>
    <scope>NUCLEOTIDE SEQUENCE [LARGE SCALE GENOMIC DNA]</scope>
    <source>
        <strain evidence="10">MT8872</strain>
    </source>
</reference>
<dbReference type="InterPro" id="IPR001841">
    <property type="entry name" value="Znf_RING"/>
</dbReference>
<evidence type="ECO:0000256" key="8">
    <source>
        <dbReference type="SAM" id="MobiDB-lite"/>
    </source>
</evidence>
<evidence type="ECO:0000256" key="4">
    <source>
        <dbReference type="ARBA" id="ARBA00022771"/>
    </source>
</evidence>